<evidence type="ECO:0000256" key="2">
    <source>
        <dbReference type="SAM" id="SignalP"/>
    </source>
</evidence>
<dbReference type="EMBL" id="CP142729">
    <property type="protein sequence ID" value="WUR03378.1"/>
    <property type="molecule type" value="Genomic_DNA"/>
</dbReference>
<proteinExistence type="predicted"/>
<dbReference type="Pfam" id="PF17022">
    <property type="entry name" value="PTP2"/>
    <property type="match status" value="1"/>
</dbReference>
<dbReference type="KEGG" id="vnx:VNE69_04200"/>
<dbReference type="GeneID" id="90541190"/>
<evidence type="ECO:0000256" key="1">
    <source>
        <dbReference type="SAM" id="MobiDB-lite"/>
    </source>
</evidence>
<evidence type="ECO:0000313" key="4">
    <source>
        <dbReference type="Proteomes" id="UP001334084"/>
    </source>
</evidence>
<sequence>MRKISHVPTACLLVVLNIFTIRANNAANRGQPIVLYTNANGQGAPVVDKPVLVPYNPVCETKFVNGKRVIANTTNPQECAKKAQDKAQLKRQEALNAAVQAIKVVESAPSKPEECIRTVSNASQECLKSKITKNSHVLPKYVVASNSNKVDIFDKGKKVFTGVRIQSHYTKKPIKPKPSKFVKEYNNVVVFNELGDVIATKTPKEKKKGGCICPMPGSNIVPPTSEKLISECIKQDCSPNGIITSILNNATVEPAGNENDPNKPTRDSKDKAADDKK</sequence>
<feature type="signal peptide" evidence="2">
    <location>
        <begin position="1"/>
        <end position="26"/>
    </location>
</feature>
<keyword evidence="4" id="KW-1185">Reference proteome</keyword>
<protein>
    <submittedName>
        <fullName evidence="3">Polar tube protein 2 (PTP2)</fullName>
    </submittedName>
</protein>
<evidence type="ECO:0000313" key="3">
    <source>
        <dbReference type="EMBL" id="WUR03378.1"/>
    </source>
</evidence>
<keyword evidence="2" id="KW-0732">Signal</keyword>
<dbReference type="RefSeq" id="XP_065329523.1">
    <property type="nucleotide sequence ID" value="XM_065473451.1"/>
</dbReference>
<accession>A0AAX4JBN1</accession>
<feature type="chain" id="PRO_5043444377" evidence="2">
    <location>
        <begin position="27"/>
        <end position="277"/>
    </location>
</feature>
<feature type="compositionally biased region" description="Basic and acidic residues" evidence="1">
    <location>
        <begin position="260"/>
        <end position="277"/>
    </location>
</feature>
<dbReference type="InterPro" id="IPR031507">
    <property type="entry name" value="PTP2"/>
</dbReference>
<reference evidence="3" key="1">
    <citation type="journal article" date="2024" name="BMC Genomics">
        <title>Functional annotation of a divergent genome using sequence and structure-based similarity.</title>
        <authorList>
            <person name="Svedberg D."/>
            <person name="Winiger R.R."/>
            <person name="Berg A."/>
            <person name="Sharma H."/>
            <person name="Tellgren-Roth C."/>
            <person name="Debrunner-Vossbrinck B.A."/>
            <person name="Vossbrinck C.R."/>
            <person name="Barandun J."/>
        </authorList>
    </citation>
    <scope>NUCLEOTIDE SEQUENCE</scope>
    <source>
        <strain evidence="3">Illinois isolate</strain>
    </source>
</reference>
<feature type="region of interest" description="Disordered" evidence="1">
    <location>
        <begin position="249"/>
        <end position="277"/>
    </location>
</feature>
<dbReference type="AlphaFoldDB" id="A0AAX4JBN1"/>
<gene>
    <name evidence="3" type="ORF">VNE69_04200</name>
</gene>
<organism evidence="3 4">
    <name type="scientific">Vairimorpha necatrix</name>
    <dbReference type="NCBI Taxonomy" id="6039"/>
    <lineage>
        <taxon>Eukaryota</taxon>
        <taxon>Fungi</taxon>
        <taxon>Fungi incertae sedis</taxon>
        <taxon>Microsporidia</taxon>
        <taxon>Nosematidae</taxon>
        <taxon>Vairimorpha</taxon>
    </lineage>
</organism>
<name>A0AAX4JBN1_9MICR</name>
<dbReference type="Proteomes" id="UP001334084">
    <property type="component" value="Chromosome 4"/>
</dbReference>